<dbReference type="Proteomes" id="UP000001312">
    <property type="component" value="Unassembled WGS sequence"/>
</dbReference>
<dbReference type="HOGENOM" id="CLU_2851093_0_0_1"/>
<dbReference type="AlphaFoldDB" id="A7EYL5"/>
<sequence>MSLRIPLLSTSRTSLYLLSAPLAKKKEDGRSRKRDIEKLFGRGRTWKEGVTMSSIEFAVANMERK</sequence>
<organism evidence="1 2">
    <name type="scientific">Sclerotinia sclerotiorum (strain ATCC 18683 / 1980 / Ss-1)</name>
    <name type="common">White mold</name>
    <name type="synonym">Whetzelinia sclerotiorum</name>
    <dbReference type="NCBI Taxonomy" id="665079"/>
    <lineage>
        <taxon>Eukaryota</taxon>
        <taxon>Fungi</taxon>
        <taxon>Dikarya</taxon>
        <taxon>Ascomycota</taxon>
        <taxon>Pezizomycotina</taxon>
        <taxon>Leotiomycetes</taxon>
        <taxon>Helotiales</taxon>
        <taxon>Sclerotiniaceae</taxon>
        <taxon>Sclerotinia</taxon>
    </lineage>
</organism>
<dbReference type="InParanoid" id="A7EYL5"/>
<reference evidence="2" key="1">
    <citation type="journal article" date="2011" name="PLoS Genet.">
        <title>Genomic analysis of the necrotrophic fungal pathogens Sclerotinia sclerotiorum and Botrytis cinerea.</title>
        <authorList>
            <person name="Amselem J."/>
            <person name="Cuomo C.A."/>
            <person name="van Kan J.A."/>
            <person name="Viaud M."/>
            <person name="Benito E.P."/>
            <person name="Couloux A."/>
            <person name="Coutinho P.M."/>
            <person name="de Vries R.P."/>
            <person name="Dyer P.S."/>
            <person name="Fillinger S."/>
            <person name="Fournier E."/>
            <person name="Gout L."/>
            <person name="Hahn M."/>
            <person name="Kohn L."/>
            <person name="Lapalu N."/>
            <person name="Plummer K.M."/>
            <person name="Pradier J.M."/>
            <person name="Quevillon E."/>
            <person name="Sharon A."/>
            <person name="Simon A."/>
            <person name="ten Have A."/>
            <person name="Tudzynski B."/>
            <person name="Tudzynski P."/>
            <person name="Wincker P."/>
            <person name="Andrew M."/>
            <person name="Anthouard V."/>
            <person name="Beever R.E."/>
            <person name="Beffa R."/>
            <person name="Benoit I."/>
            <person name="Bouzid O."/>
            <person name="Brault B."/>
            <person name="Chen Z."/>
            <person name="Choquer M."/>
            <person name="Collemare J."/>
            <person name="Cotton P."/>
            <person name="Danchin E.G."/>
            <person name="Da Silva C."/>
            <person name="Gautier A."/>
            <person name="Giraud C."/>
            <person name="Giraud T."/>
            <person name="Gonzalez C."/>
            <person name="Grossetete S."/>
            <person name="Guldener U."/>
            <person name="Henrissat B."/>
            <person name="Howlett B.J."/>
            <person name="Kodira C."/>
            <person name="Kretschmer M."/>
            <person name="Lappartient A."/>
            <person name="Leroch M."/>
            <person name="Levis C."/>
            <person name="Mauceli E."/>
            <person name="Neuveglise C."/>
            <person name="Oeser B."/>
            <person name="Pearson M."/>
            <person name="Poulain J."/>
            <person name="Poussereau N."/>
            <person name="Quesneville H."/>
            <person name="Rascle C."/>
            <person name="Schumacher J."/>
            <person name="Segurens B."/>
            <person name="Sexton A."/>
            <person name="Silva E."/>
            <person name="Sirven C."/>
            <person name="Soanes D.M."/>
            <person name="Talbot N.J."/>
            <person name="Templeton M."/>
            <person name="Yandava C."/>
            <person name="Yarden O."/>
            <person name="Zeng Q."/>
            <person name="Rollins J.A."/>
            <person name="Lebrun M.H."/>
            <person name="Dickman M."/>
        </authorList>
    </citation>
    <scope>NUCLEOTIDE SEQUENCE [LARGE SCALE GENOMIC DNA]</scope>
    <source>
        <strain evidence="2">ATCC 18683 / 1980 / Ss-1</strain>
    </source>
</reference>
<dbReference type="KEGG" id="ssl:SS1G_10431"/>
<dbReference type="GeneID" id="5484745"/>
<keyword evidence="2" id="KW-1185">Reference proteome</keyword>
<proteinExistence type="predicted"/>
<gene>
    <name evidence="1" type="ORF">SS1G_10431</name>
</gene>
<evidence type="ECO:0000313" key="1">
    <source>
        <dbReference type="EMBL" id="EDN94557.1"/>
    </source>
</evidence>
<protein>
    <submittedName>
        <fullName evidence="1">Uncharacterized protein</fullName>
    </submittedName>
</protein>
<dbReference type="EMBL" id="CH476635">
    <property type="protein sequence ID" value="EDN94557.1"/>
    <property type="molecule type" value="Genomic_DNA"/>
</dbReference>
<accession>A7EYL5</accession>
<name>A7EYL5_SCLS1</name>
<dbReference type="RefSeq" id="XP_001588883.1">
    <property type="nucleotide sequence ID" value="XM_001588833.1"/>
</dbReference>
<evidence type="ECO:0000313" key="2">
    <source>
        <dbReference type="Proteomes" id="UP000001312"/>
    </source>
</evidence>